<organism evidence="3 4">
    <name type="scientific">Candidatus Neptunichlamydia vexilliferae</name>
    <dbReference type="NCBI Taxonomy" id="1651774"/>
    <lineage>
        <taxon>Bacteria</taxon>
        <taxon>Pseudomonadati</taxon>
        <taxon>Chlamydiota</taxon>
        <taxon>Chlamydiia</taxon>
        <taxon>Parachlamydiales</taxon>
        <taxon>Simkaniaceae</taxon>
        <taxon>Candidatus Neptunichlamydia</taxon>
    </lineage>
</organism>
<gene>
    <name evidence="3" type="ORF">NEPTK9_001707</name>
</gene>
<dbReference type="PANTHER" id="PTHR19959">
    <property type="entry name" value="KINESIN LIGHT CHAIN"/>
    <property type="match status" value="1"/>
</dbReference>
<reference evidence="3 4" key="1">
    <citation type="submission" date="2020-01" db="EMBL/GenBank/DDBJ databases">
        <title>Draft genome sequence of Cand. Neptunochlamydia vexilliferae K9.</title>
        <authorList>
            <person name="Schulz F."/>
            <person name="Koestlbacher S."/>
            <person name="Wascher F."/>
            <person name="Pizzetti I."/>
            <person name="Horn M."/>
        </authorList>
    </citation>
    <scope>NUCLEOTIDE SEQUENCE [LARGE SCALE GENOMIC DNA]</scope>
    <source>
        <strain evidence="3 4">K9</strain>
    </source>
</reference>
<dbReference type="InterPro" id="IPR005105">
    <property type="entry name" value="GlnD_Uridyltrans_N"/>
</dbReference>
<dbReference type="EMBL" id="JAAEJV010000087">
    <property type="protein sequence ID" value="MBF5060176.1"/>
    <property type="molecule type" value="Genomic_DNA"/>
</dbReference>
<dbReference type="Pfam" id="PF03445">
    <property type="entry name" value="DUF294"/>
    <property type="match status" value="1"/>
</dbReference>
<comment type="caution">
    <text evidence="3">The sequence shown here is derived from an EMBL/GenBank/DDBJ whole genome shotgun (WGS) entry which is preliminary data.</text>
</comment>
<feature type="non-terminal residue" evidence="3">
    <location>
        <position position="694"/>
    </location>
</feature>
<name>A0ABS0B187_9BACT</name>
<evidence type="ECO:0000313" key="3">
    <source>
        <dbReference type="EMBL" id="MBF5060176.1"/>
    </source>
</evidence>
<evidence type="ECO:0000313" key="4">
    <source>
        <dbReference type="Proteomes" id="UP001194714"/>
    </source>
</evidence>
<proteinExistence type="predicted"/>
<sequence length="694" mass="79439">MSISSSSSSSSSNSSPFLQRIQKNITQKEYQDGVENIQLALQDLSKTSLSDTKALYRIVLDLIPKLDRERFDKLYQSFRLLLEHSPSLSEEQLLLAQACGKKQLELAPQKNLQLWTLAMSHYAQALNIASRSHPKYLPLLHQEASNILIRVVEGTIKEGAIGNSLESAKNRGDTKKYQRILDGIFKLKNYCAQKEHHPLIKELHKQARSVQASLKDNKIKTFGPFAGQISQLVDAPFPAQSIPLTEKYRTALQTFRQTFAQSSPKIGDFQKAIITAFHRFFTPFLEDACAILGQPPCHYDIRAMGSLSRSEMCPYSDLEYFILIEDEKHLPYFQILNNFLHLQITSLGETASSNIIFTTLGEKNKSGFHLDPPGVTSEFIRTPKKMGQHLRPVDQDRYYAPNSLKNTLLKSISIGASTDTLSKALNEEIIKTLNDKVLRERRAQKLITKRLQDYTEAWEGGLLFEVNLKEQFIQPLYHLLNDLALHFNCQEKNTLDILNDLISKRVFDPPSTELIKQTLTNLYRLRVQSHLKAGEQKETLKFQTLTQKEQQLLLRAHLLILKPLYTHLKKNTKNLQNISLLDLSFKELLKTANRPNPKLTNICQATKHIEVFVDYLITTKASEKIHQKHYEKLNREALRTVYLDTLLKHKRKGPIRELSLIPSLDGTRQSNLRKEKAFQASLKKLTQQPPTPIK</sequence>
<dbReference type="Proteomes" id="UP001194714">
    <property type="component" value="Unassembled WGS sequence"/>
</dbReference>
<dbReference type="RefSeq" id="WP_194848499.1">
    <property type="nucleotide sequence ID" value="NZ_JAAEJV010000087.1"/>
</dbReference>
<dbReference type="InterPro" id="IPR018821">
    <property type="entry name" value="DUF294_put_nucleoTrafse_sb-bd"/>
</dbReference>
<dbReference type="PANTHER" id="PTHR19959:SF119">
    <property type="entry name" value="FUNGAL LIPASE-LIKE DOMAIN-CONTAINING PROTEIN"/>
    <property type="match status" value="1"/>
</dbReference>
<protein>
    <recommendedName>
        <fullName evidence="5">Protein-PII uridylyltransferase N-terminal domain-containing protein</fullName>
    </recommendedName>
</protein>
<evidence type="ECO:0008006" key="5">
    <source>
        <dbReference type="Google" id="ProtNLM"/>
    </source>
</evidence>
<evidence type="ECO:0000259" key="1">
    <source>
        <dbReference type="Pfam" id="PF03445"/>
    </source>
</evidence>
<feature type="domain" description="DUF294" evidence="2">
    <location>
        <begin position="465"/>
        <end position="556"/>
    </location>
</feature>
<dbReference type="Pfam" id="PF10335">
    <property type="entry name" value="DUF294_C"/>
    <property type="match status" value="1"/>
</dbReference>
<keyword evidence="4" id="KW-1185">Reference proteome</keyword>
<accession>A0ABS0B187</accession>
<evidence type="ECO:0000259" key="2">
    <source>
        <dbReference type="Pfam" id="PF10335"/>
    </source>
</evidence>
<feature type="domain" description="Protein-PII uridylyltransferase N-terminal" evidence="1">
    <location>
        <begin position="259"/>
        <end position="348"/>
    </location>
</feature>